<comment type="similarity">
    <text evidence="9">Belongs to the aromatic-ring hydroxylase family. KMO subfamily.</text>
</comment>
<dbReference type="HAMAP" id="MF_01971">
    <property type="entry name" value="Kynurenine_monooxygenase"/>
    <property type="match status" value="1"/>
</dbReference>
<gene>
    <name evidence="9" type="primary">kmo</name>
    <name evidence="11" type="ORF">HGMM_F23B02C51</name>
</gene>
<evidence type="ECO:0000259" key="10">
    <source>
        <dbReference type="Pfam" id="PF01494"/>
    </source>
</evidence>
<evidence type="ECO:0000256" key="7">
    <source>
        <dbReference type="ARBA" id="ARBA00023033"/>
    </source>
</evidence>
<comment type="function">
    <text evidence="9">Catalyzes the hydroxylation of L-kynurenine (L-Kyn) to form 3-hydroxy-L-kynurenine (L-3OHKyn). Required for synthesis of quinolinic acid.</text>
</comment>
<dbReference type="GO" id="GO:0004502">
    <property type="term" value="F:kynurenine 3-monooxygenase activity"/>
    <property type="evidence" value="ECO:0007669"/>
    <property type="project" value="UniProtKB-UniRule"/>
</dbReference>
<protein>
    <recommendedName>
        <fullName evidence="9">Kynurenine 3-monooxygenase</fullName>
        <ecNumber evidence="9">1.14.13.9</ecNumber>
    </recommendedName>
    <alternativeName>
        <fullName evidence="9">Kynurenine 3-hydroxylase</fullName>
    </alternativeName>
</protein>
<evidence type="ECO:0000256" key="5">
    <source>
        <dbReference type="ARBA" id="ARBA00022857"/>
    </source>
</evidence>
<reference evidence="11" key="1">
    <citation type="journal article" date="2005" name="Environ. Microbiol.">
        <title>Genetic and functional properties of uncultivated thermophilic crenarchaeotes from a subsurface gold mine as revealed by analysis of genome fragments.</title>
        <authorList>
            <person name="Nunoura T."/>
            <person name="Hirayama H."/>
            <person name="Takami H."/>
            <person name="Oida H."/>
            <person name="Nishi S."/>
            <person name="Shimamura S."/>
            <person name="Suzuki Y."/>
            <person name="Inagaki F."/>
            <person name="Takai K."/>
            <person name="Nealson K.H."/>
            <person name="Horikoshi K."/>
        </authorList>
    </citation>
    <scope>NUCLEOTIDE SEQUENCE</scope>
</reference>
<feature type="domain" description="FAD-binding" evidence="10">
    <location>
        <begin position="2"/>
        <end position="352"/>
    </location>
</feature>
<dbReference type="UniPathway" id="UPA00253">
    <property type="reaction ID" value="UER00328"/>
</dbReference>
<sequence length="453" mass="51378">MEIVIVGGGLVGALLALLLGRRGYRVRVLERRPDMRVAGYTGGRSINLALSDRGIRALERAGIAESVLPLTIPMRGRMIHHEDSTLDFQPYGIAGQAIRSLSRGHLNLVLVEAADRLPNVTLEFEWRCVGVEPDVPAATFVHIATGEQRRIECDVLIGADGAFSAVRDALHYRDRYNYCQEYLEYGYKELTIPAAEGGGFRMEPNALHIWPRHSFMMIALPNPEGTFTCTLFLPFEGEVSFEQLCTRADVSAFFERFFPDAVPHMPTLLEDFEHNPLSSLVTIRCYPWVVGRTVLIGDAAHAIVPFYGQGMNAGFEDCRILDELLDQYRDDWDRALAAYQRLRKPAGDAVAQLALDNFVEMRDKVADPRFVLRKKIEVLLFEHFPELYTPLYTLVTFTPEVSYDEAYRRGQANERVISEIMALPDIAQRWNDPSMLETYRRILEHHLHTPTHA</sequence>
<keyword evidence="3 9" id="KW-0662">Pyridine nucleotide biosynthesis</keyword>
<keyword evidence="4 9" id="KW-0274">FAD</keyword>
<name>H5SG26_9BACT</name>
<evidence type="ECO:0000256" key="4">
    <source>
        <dbReference type="ARBA" id="ARBA00022827"/>
    </source>
</evidence>
<comment type="catalytic activity">
    <reaction evidence="8 9">
        <text>L-kynurenine + NADPH + O2 + H(+) = 3-hydroxy-L-kynurenine + NADP(+) + H2O</text>
        <dbReference type="Rhea" id="RHEA:20545"/>
        <dbReference type="ChEBI" id="CHEBI:15377"/>
        <dbReference type="ChEBI" id="CHEBI:15378"/>
        <dbReference type="ChEBI" id="CHEBI:15379"/>
        <dbReference type="ChEBI" id="CHEBI:57783"/>
        <dbReference type="ChEBI" id="CHEBI:57959"/>
        <dbReference type="ChEBI" id="CHEBI:58125"/>
        <dbReference type="ChEBI" id="CHEBI:58349"/>
        <dbReference type="EC" id="1.14.13.9"/>
    </reaction>
</comment>
<dbReference type="EMBL" id="AP011709">
    <property type="protein sequence ID" value="BAL55112.1"/>
    <property type="molecule type" value="Genomic_DNA"/>
</dbReference>
<dbReference type="PANTHER" id="PTHR46028">
    <property type="entry name" value="KYNURENINE 3-MONOOXYGENASE"/>
    <property type="match status" value="1"/>
</dbReference>
<organism evidence="11">
    <name type="scientific">uncultured Bacteroidota bacterium</name>
    <dbReference type="NCBI Taxonomy" id="152509"/>
    <lineage>
        <taxon>Bacteria</taxon>
        <taxon>Pseudomonadati</taxon>
        <taxon>Bacteroidota</taxon>
        <taxon>environmental samples</taxon>
    </lineage>
</organism>
<dbReference type="GO" id="GO:0019805">
    <property type="term" value="P:quinolinate biosynthetic process"/>
    <property type="evidence" value="ECO:0007669"/>
    <property type="project" value="UniProtKB-UniRule"/>
</dbReference>
<dbReference type="GO" id="GO:0009435">
    <property type="term" value="P:NAD+ biosynthetic process"/>
    <property type="evidence" value="ECO:0007669"/>
    <property type="project" value="UniProtKB-UniPathway"/>
</dbReference>
<evidence type="ECO:0000256" key="8">
    <source>
        <dbReference type="ARBA" id="ARBA00047818"/>
    </source>
</evidence>
<dbReference type="InterPro" id="IPR027545">
    <property type="entry name" value="Kynurenine_monooxygenase"/>
</dbReference>
<keyword evidence="6 9" id="KW-0560">Oxidoreductase</keyword>
<dbReference type="SUPFAM" id="SSF51905">
    <property type="entry name" value="FAD/NAD(P)-binding domain"/>
    <property type="match status" value="1"/>
</dbReference>
<keyword evidence="2 9" id="KW-0285">Flavoprotein</keyword>
<evidence type="ECO:0000256" key="9">
    <source>
        <dbReference type="HAMAP-Rule" id="MF_01971"/>
    </source>
</evidence>
<reference evidence="11" key="2">
    <citation type="journal article" date="2012" name="PLoS ONE">
        <title>A Deeply Branching Thermophilic Bacterium with an Ancient Acetyl-CoA Pathway Dominates a Subsurface Ecosystem.</title>
        <authorList>
            <person name="Takami H."/>
            <person name="Noguchi H."/>
            <person name="Takaki Y."/>
            <person name="Uchiyama I."/>
            <person name="Toyoda A."/>
            <person name="Nishi S."/>
            <person name="Chee G.-J."/>
            <person name="Arai W."/>
            <person name="Nunoura T."/>
            <person name="Itoh T."/>
            <person name="Hattori M."/>
            <person name="Takai K."/>
        </authorList>
    </citation>
    <scope>NUCLEOTIDE SEQUENCE</scope>
</reference>
<dbReference type="FunFam" id="3.50.50.60:FF:000185">
    <property type="entry name" value="Kynurenine 3-monooxygenase"/>
    <property type="match status" value="1"/>
</dbReference>
<dbReference type="Gene3D" id="3.50.50.60">
    <property type="entry name" value="FAD/NAD(P)-binding domain"/>
    <property type="match status" value="1"/>
</dbReference>
<dbReference type="InterPro" id="IPR036188">
    <property type="entry name" value="FAD/NAD-bd_sf"/>
</dbReference>
<dbReference type="PANTHER" id="PTHR46028:SF2">
    <property type="entry name" value="KYNURENINE 3-MONOOXYGENASE"/>
    <property type="match status" value="1"/>
</dbReference>
<dbReference type="GO" id="GO:0006569">
    <property type="term" value="P:L-tryptophan catabolic process"/>
    <property type="evidence" value="ECO:0007669"/>
    <property type="project" value="UniProtKB-UniRule"/>
</dbReference>
<accession>H5SG26</accession>
<evidence type="ECO:0000256" key="2">
    <source>
        <dbReference type="ARBA" id="ARBA00022630"/>
    </source>
</evidence>
<evidence type="ECO:0000256" key="6">
    <source>
        <dbReference type="ARBA" id="ARBA00023002"/>
    </source>
</evidence>
<comment type="pathway">
    <text evidence="9">Cofactor biosynthesis; NAD(+) biosynthesis; quinolinate from L-kynurenine: step 1/3.</text>
</comment>
<dbReference type="PRINTS" id="PR00420">
    <property type="entry name" value="RNGMNOXGNASE"/>
</dbReference>
<evidence type="ECO:0000256" key="1">
    <source>
        <dbReference type="ARBA" id="ARBA00001974"/>
    </source>
</evidence>
<dbReference type="AlphaFoldDB" id="H5SG26"/>
<dbReference type="GO" id="GO:0071949">
    <property type="term" value="F:FAD binding"/>
    <property type="evidence" value="ECO:0007669"/>
    <property type="project" value="InterPro"/>
</dbReference>
<keyword evidence="5 9" id="KW-0521">NADP</keyword>
<dbReference type="GO" id="GO:0043420">
    <property type="term" value="P:anthranilate metabolic process"/>
    <property type="evidence" value="ECO:0007669"/>
    <property type="project" value="UniProtKB-UniRule"/>
</dbReference>
<evidence type="ECO:0000256" key="3">
    <source>
        <dbReference type="ARBA" id="ARBA00022642"/>
    </source>
</evidence>
<dbReference type="EC" id="1.14.13.9" evidence="9"/>
<comment type="cofactor">
    <cofactor evidence="1 9">
        <name>FAD</name>
        <dbReference type="ChEBI" id="CHEBI:57692"/>
    </cofactor>
</comment>
<evidence type="ECO:0000313" key="11">
    <source>
        <dbReference type="EMBL" id="BAL55112.1"/>
    </source>
</evidence>
<keyword evidence="7 9" id="KW-0503">Monooxygenase</keyword>
<dbReference type="GO" id="GO:0070189">
    <property type="term" value="P:kynurenine metabolic process"/>
    <property type="evidence" value="ECO:0007669"/>
    <property type="project" value="TreeGrafter"/>
</dbReference>
<dbReference type="InterPro" id="IPR002938">
    <property type="entry name" value="FAD-bd"/>
</dbReference>
<dbReference type="Pfam" id="PF01494">
    <property type="entry name" value="FAD_binding_3"/>
    <property type="match status" value="1"/>
</dbReference>
<proteinExistence type="inferred from homology"/>